<dbReference type="EMBL" id="FOFV01000010">
    <property type="protein sequence ID" value="SER59406.1"/>
    <property type="molecule type" value="Genomic_DNA"/>
</dbReference>
<keyword evidence="1" id="KW-0472">Membrane</keyword>
<feature type="transmembrane region" description="Helical" evidence="1">
    <location>
        <begin position="20"/>
        <end position="45"/>
    </location>
</feature>
<keyword evidence="1" id="KW-1133">Transmembrane helix</keyword>
<evidence type="ECO:0000256" key="1">
    <source>
        <dbReference type="SAM" id="Phobius"/>
    </source>
</evidence>
<keyword evidence="1" id="KW-0812">Transmembrane</keyword>
<accession>A0A1H9QFU4</accession>
<dbReference type="AlphaFoldDB" id="A0A1H9QFU4"/>
<dbReference type="Proteomes" id="UP000199503">
    <property type="component" value="Unassembled WGS sequence"/>
</dbReference>
<keyword evidence="3" id="KW-1185">Reference proteome</keyword>
<name>A0A1H9QFU4_9PSEU</name>
<sequence>MAISRYLASWKNLAGCTGGLIGLGLHFAGLAGSHWVVVVVGLYGVGALLAPPERITLVTDPEEEAGALKSELDALVRKAHGLKVPDEVAPKVAEIAEVLHGVLDRPRELRADPDALHAVTRLVGTDLPLSVQAYLNLPWWYAAARGSGAELVRQLDLLHADAIRTAERFHAADAQRQADHTRYLEDRE</sequence>
<reference evidence="3" key="1">
    <citation type="submission" date="2016-10" db="EMBL/GenBank/DDBJ databases">
        <authorList>
            <person name="Varghese N."/>
            <person name="Submissions S."/>
        </authorList>
    </citation>
    <scope>NUCLEOTIDE SEQUENCE [LARGE SCALE GENOMIC DNA]</scope>
    <source>
        <strain evidence="3">DSM 44437</strain>
    </source>
</reference>
<evidence type="ECO:0000313" key="3">
    <source>
        <dbReference type="Proteomes" id="UP000199503"/>
    </source>
</evidence>
<dbReference type="STRING" id="65499.SAMN04488000_110148"/>
<evidence type="ECO:0000313" key="2">
    <source>
        <dbReference type="EMBL" id="SER59406.1"/>
    </source>
</evidence>
<organism evidence="2 3">
    <name type="scientific">Lentzea albida</name>
    <dbReference type="NCBI Taxonomy" id="65499"/>
    <lineage>
        <taxon>Bacteria</taxon>
        <taxon>Bacillati</taxon>
        <taxon>Actinomycetota</taxon>
        <taxon>Actinomycetes</taxon>
        <taxon>Pseudonocardiales</taxon>
        <taxon>Pseudonocardiaceae</taxon>
        <taxon>Lentzea</taxon>
    </lineage>
</organism>
<dbReference type="RefSeq" id="WP_342717859.1">
    <property type="nucleotide sequence ID" value="NZ_FOFV01000010.1"/>
</dbReference>
<proteinExistence type="predicted"/>
<protein>
    <submittedName>
        <fullName evidence="2">Uncharacterized protein</fullName>
    </submittedName>
</protein>
<gene>
    <name evidence="2" type="ORF">SAMN04488000_110148</name>
</gene>